<dbReference type="Pfam" id="PF11951">
    <property type="entry name" value="Fungal_trans_2"/>
    <property type="match status" value="1"/>
</dbReference>
<reference evidence="1" key="1">
    <citation type="submission" date="2022-11" db="EMBL/GenBank/DDBJ databases">
        <authorList>
            <person name="Petersen C."/>
        </authorList>
    </citation>
    <scope>NUCLEOTIDE SEQUENCE</scope>
    <source>
        <strain evidence="1">IBT 26290</strain>
    </source>
</reference>
<accession>A0A9W9HTI1</accession>
<protein>
    <submittedName>
        <fullName evidence="1">C6 zinc finger domain-containing protein</fullName>
    </submittedName>
</protein>
<keyword evidence="2" id="KW-1185">Reference proteome</keyword>
<proteinExistence type="predicted"/>
<comment type="caution">
    <text evidence="1">The sequence shown here is derived from an EMBL/GenBank/DDBJ whole genome shotgun (WGS) entry which is preliminary data.</text>
</comment>
<evidence type="ECO:0000313" key="1">
    <source>
        <dbReference type="EMBL" id="KAJ5157493.1"/>
    </source>
</evidence>
<evidence type="ECO:0000313" key="2">
    <source>
        <dbReference type="Proteomes" id="UP001149163"/>
    </source>
</evidence>
<dbReference type="PANTHER" id="PTHR38111">
    <property type="entry name" value="ZN(2)-C6 FUNGAL-TYPE DOMAIN-CONTAINING PROTEIN-RELATED"/>
    <property type="match status" value="1"/>
</dbReference>
<dbReference type="InterPro" id="IPR021858">
    <property type="entry name" value="Fun_TF"/>
</dbReference>
<name>A0A9W9HTI1_9EURO</name>
<dbReference type="OrthoDB" id="4491390at2759"/>
<sequence length="237" mass="26214">MTETGTAFGMMQRRNERHNLILAFVVHCFPTQWSSSACRSWIAVLAELPTEVKALEASSAAVAALAIGHRFQNPALIRGSHNLYTQGLQQLQCALRNRHLVRDDGTLAACMALSLYEALECPSGGSDEYFSHCEGLLALVQARGVNAHSSGAGHELFLGVRIPGILYALERCTTSFLSDSSWMNQPWEKTPKTFFSQVVDCLAQAPEILQRVHLLHYLSPEEQADVSYELIHEMLAN</sequence>
<gene>
    <name evidence="1" type="ORF">N7482_008593</name>
</gene>
<dbReference type="PANTHER" id="PTHR38111:SF11">
    <property type="entry name" value="TRANSCRIPTION FACTOR DOMAIN-CONTAINING PROTEIN-RELATED"/>
    <property type="match status" value="1"/>
</dbReference>
<organism evidence="1 2">
    <name type="scientific">Penicillium canariense</name>
    <dbReference type="NCBI Taxonomy" id="189055"/>
    <lineage>
        <taxon>Eukaryota</taxon>
        <taxon>Fungi</taxon>
        <taxon>Dikarya</taxon>
        <taxon>Ascomycota</taxon>
        <taxon>Pezizomycotina</taxon>
        <taxon>Eurotiomycetes</taxon>
        <taxon>Eurotiomycetidae</taxon>
        <taxon>Eurotiales</taxon>
        <taxon>Aspergillaceae</taxon>
        <taxon>Penicillium</taxon>
    </lineage>
</organism>
<dbReference type="AlphaFoldDB" id="A0A9W9HTI1"/>
<dbReference type="Proteomes" id="UP001149163">
    <property type="component" value="Unassembled WGS sequence"/>
</dbReference>
<dbReference type="RefSeq" id="XP_056540482.1">
    <property type="nucleotide sequence ID" value="XM_056690717.1"/>
</dbReference>
<dbReference type="EMBL" id="JAPQKN010000006">
    <property type="protein sequence ID" value="KAJ5157493.1"/>
    <property type="molecule type" value="Genomic_DNA"/>
</dbReference>
<dbReference type="GeneID" id="81429893"/>
<reference evidence="1" key="2">
    <citation type="journal article" date="2023" name="IMA Fungus">
        <title>Comparative genomic study of the Penicillium genus elucidates a diverse pangenome and 15 lateral gene transfer events.</title>
        <authorList>
            <person name="Petersen C."/>
            <person name="Sorensen T."/>
            <person name="Nielsen M.R."/>
            <person name="Sondergaard T.E."/>
            <person name="Sorensen J.L."/>
            <person name="Fitzpatrick D.A."/>
            <person name="Frisvad J.C."/>
            <person name="Nielsen K.L."/>
        </authorList>
    </citation>
    <scope>NUCLEOTIDE SEQUENCE</scope>
    <source>
        <strain evidence="1">IBT 26290</strain>
    </source>
</reference>
<dbReference type="InterPro" id="IPR053178">
    <property type="entry name" value="Osmoadaptation_assoc"/>
</dbReference>